<dbReference type="KEGG" id="scy:SCATT_55090"/>
<gene>
    <name evidence="1" type="ordered locus">SCATT_55090</name>
</gene>
<proteinExistence type="predicted"/>
<evidence type="ECO:0000313" key="1">
    <source>
        <dbReference type="EMBL" id="AEW97880.1"/>
    </source>
</evidence>
<keyword evidence="2" id="KW-1185">Reference proteome</keyword>
<dbReference type="EMBL" id="CP003219">
    <property type="protein sequence ID" value="AEW97880.1"/>
    <property type="molecule type" value="Genomic_DNA"/>
</dbReference>
<name>F8JRJ5_STREN</name>
<sequence>MGQRFTVEPLGQQEYLVRAESSTQIVESRLQLTKSDLDMLDVPAADERRVAEAAMEFLAERQPTLNLPDFIDLRDIAANYDDFADELRRRLTAA</sequence>
<dbReference type="HOGENOM" id="CLU_182979_0_0_11"/>
<dbReference type="AlphaFoldDB" id="F8JRJ5"/>
<dbReference type="RefSeq" id="WP_014146210.1">
    <property type="nucleotide sequence ID" value="NC_016111.1"/>
</dbReference>
<organism evidence="1 2">
    <name type="scientific">Streptantibioticus cattleyicolor (strain ATCC 35852 / DSM 46488 / JCM 4925 / NBRC 14057 / NRRL 8057)</name>
    <name type="common">Streptomyces cattleya</name>
    <dbReference type="NCBI Taxonomy" id="1003195"/>
    <lineage>
        <taxon>Bacteria</taxon>
        <taxon>Bacillati</taxon>
        <taxon>Actinomycetota</taxon>
        <taxon>Actinomycetes</taxon>
        <taxon>Kitasatosporales</taxon>
        <taxon>Streptomycetaceae</taxon>
        <taxon>Streptantibioticus</taxon>
    </lineage>
</organism>
<accession>F8JRJ5</accession>
<dbReference type="eggNOG" id="ENOG502ZH21">
    <property type="taxonomic scope" value="Bacteria"/>
</dbReference>
<evidence type="ECO:0000313" key="2">
    <source>
        <dbReference type="Proteomes" id="UP000007842"/>
    </source>
</evidence>
<dbReference type="OrthoDB" id="4553542at2"/>
<accession>G8WYA9</accession>
<dbReference type="STRING" id="1003195.SCATT_55090"/>
<protein>
    <submittedName>
        <fullName evidence="1">Uncharacterized protein</fullName>
    </submittedName>
</protein>
<dbReference type="KEGG" id="sct:SCAT_5508"/>
<reference evidence="2" key="1">
    <citation type="submission" date="2011-12" db="EMBL/GenBank/DDBJ databases">
        <title>Complete genome sequence of Streptomyces cattleya strain DSM 46488.</title>
        <authorList>
            <person name="Ou H.-Y."/>
            <person name="Li P."/>
            <person name="Zhao C."/>
            <person name="O'Hagan D."/>
            <person name="Deng Z."/>
        </authorList>
    </citation>
    <scope>NUCLEOTIDE SEQUENCE [LARGE SCALE GENOMIC DNA]</scope>
    <source>
        <strain evidence="2">ATCC 35852 / DSM 46488 / JCM 4925 / NBRC 14057 / NRRL 8057</strain>
    </source>
</reference>
<dbReference type="PATRIC" id="fig|1003195.11.peg.6929"/>
<dbReference type="Proteomes" id="UP000007842">
    <property type="component" value="Chromosome"/>
</dbReference>